<dbReference type="NCBIfam" id="TIGR00090">
    <property type="entry name" value="rsfS_iojap_ybeB"/>
    <property type="match status" value="1"/>
</dbReference>
<comment type="subcellular location">
    <subcellularLocation>
        <location evidence="2">Cytoplasm</location>
    </subcellularLocation>
</comment>
<evidence type="ECO:0000256" key="2">
    <source>
        <dbReference type="HAMAP-Rule" id="MF_01477"/>
    </source>
</evidence>
<dbReference type="GO" id="GO:0042256">
    <property type="term" value="P:cytosolic ribosome assembly"/>
    <property type="evidence" value="ECO:0007669"/>
    <property type="project" value="UniProtKB-UniRule"/>
</dbReference>
<dbReference type="InterPro" id="IPR004394">
    <property type="entry name" value="Iojap/RsfS/C7orf30"/>
</dbReference>
<comment type="subunit">
    <text evidence="2">Interacts with ribosomal protein uL14 (rplN).</text>
</comment>
<evidence type="ECO:0000313" key="4">
    <source>
        <dbReference type="Proteomes" id="UP000657177"/>
    </source>
</evidence>
<dbReference type="AlphaFoldDB" id="A0A8J6LJK5"/>
<dbReference type="PANTHER" id="PTHR21043">
    <property type="entry name" value="IOJAP SUPERFAMILY ORTHOLOG"/>
    <property type="match status" value="1"/>
</dbReference>
<name>A0A8J6LJK5_9FIRM</name>
<evidence type="ECO:0000313" key="3">
    <source>
        <dbReference type="EMBL" id="MBA2133805.1"/>
    </source>
</evidence>
<proteinExistence type="inferred from homology"/>
<sequence length="115" mass="13233">MDFDKVLSAAYTAVIDQKGENPVILDLRELTVVTDYFLITTGRNPNHLKALADHLLEKLGDLGLTPFRREGDQDARWILLDYGFLVIHLLGQDERDFYRLEELWYGAKRLTPTIA</sequence>
<dbReference type="GO" id="GO:0090071">
    <property type="term" value="P:negative regulation of ribosome biogenesis"/>
    <property type="evidence" value="ECO:0007669"/>
    <property type="project" value="UniProtKB-UniRule"/>
</dbReference>
<dbReference type="InterPro" id="IPR043519">
    <property type="entry name" value="NT_sf"/>
</dbReference>
<keyword evidence="2" id="KW-0678">Repressor</keyword>
<comment type="caution">
    <text evidence="3">The sequence shown here is derived from an EMBL/GenBank/DDBJ whole genome shotgun (WGS) entry which is preliminary data.</text>
</comment>
<dbReference type="Gene3D" id="3.30.460.10">
    <property type="entry name" value="Beta Polymerase, domain 2"/>
    <property type="match status" value="1"/>
</dbReference>
<dbReference type="Proteomes" id="UP000657177">
    <property type="component" value="Unassembled WGS sequence"/>
</dbReference>
<evidence type="ECO:0000256" key="1">
    <source>
        <dbReference type="ARBA" id="ARBA00010574"/>
    </source>
</evidence>
<dbReference type="EMBL" id="JAAKDE010000023">
    <property type="protein sequence ID" value="MBA2133805.1"/>
    <property type="molecule type" value="Genomic_DNA"/>
</dbReference>
<comment type="function">
    <text evidence="2">Functions as a ribosomal silencing factor. Interacts with ribosomal protein uL14 (rplN), blocking formation of intersubunit bridge B8. Prevents association of the 30S and 50S ribosomal subunits and the formation of functional ribosomes, thus repressing translation.</text>
</comment>
<organism evidence="3 4">
    <name type="scientific">Capillibacterium thermochitinicola</name>
    <dbReference type="NCBI Taxonomy" id="2699427"/>
    <lineage>
        <taxon>Bacteria</taxon>
        <taxon>Bacillati</taxon>
        <taxon>Bacillota</taxon>
        <taxon>Capillibacterium</taxon>
    </lineage>
</organism>
<dbReference type="GO" id="GO:0005737">
    <property type="term" value="C:cytoplasm"/>
    <property type="evidence" value="ECO:0007669"/>
    <property type="project" value="UniProtKB-SubCell"/>
</dbReference>
<reference evidence="3" key="1">
    <citation type="submission" date="2020-06" db="EMBL/GenBank/DDBJ databases">
        <title>Novel chitinolytic bacterium.</title>
        <authorList>
            <person name="Ungkulpasvich U."/>
            <person name="Kosugi A."/>
            <person name="Uke A."/>
        </authorList>
    </citation>
    <scope>NUCLEOTIDE SEQUENCE</scope>
    <source>
        <strain evidence="3">UUS1-1</strain>
    </source>
</reference>
<dbReference type="GO" id="GO:0017148">
    <property type="term" value="P:negative regulation of translation"/>
    <property type="evidence" value="ECO:0007669"/>
    <property type="project" value="UniProtKB-UniRule"/>
</dbReference>
<dbReference type="PANTHER" id="PTHR21043:SF0">
    <property type="entry name" value="MITOCHONDRIAL ASSEMBLY OF RIBOSOMAL LARGE SUBUNIT PROTEIN 1"/>
    <property type="match status" value="1"/>
</dbReference>
<gene>
    <name evidence="2 3" type="primary">rsfS</name>
    <name evidence="3" type="ORF">G5B42_09700</name>
</gene>
<dbReference type="SUPFAM" id="SSF81301">
    <property type="entry name" value="Nucleotidyltransferase"/>
    <property type="match status" value="1"/>
</dbReference>
<keyword evidence="2" id="KW-0810">Translation regulation</keyword>
<dbReference type="RefSeq" id="WP_181340274.1">
    <property type="nucleotide sequence ID" value="NZ_JAAKDE010000023.1"/>
</dbReference>
<accession>A0A8J6LJK5</accession>
<dbReference type="GO" id="GO:0043023">
    <property type="term" value="F:ribosomal large subunit binding"/>
    <property type="evidence" value="ECO:0007669"/>
    <property type="project" value="TreeGrafter"/>
</dbReference>
<dbReference type="Pfam" id="PF02410">
    <property type="entry name" value="RsfS"/>
    <property type="match status" value="1"/>
</dbReference>
<comment type="similarity">
    <text evidence="1 2">Belongs to the Iojap/RsfS family.</text>
</comment>
<protein>
    <recommendedName>
        <fullName evidence="2">Ribosomal silencing factor RsfS</fullName>
    </recommendedName>
</protein>
<keyword evidence="2" id="KW-0963">Cytoplasm</keyword>
<keyword evidence="4" id="KW-1185">Reference proteome</keyword>
<dbReference type="HAMAP" id="MF_01477">
    <property type="entry name" value="Iojap_RsfS"/>
    <property type="match status" value="1"/>
</dbReference>